<protein>
    <submittedName>
        <fullName evidence="1">Cyclin, C-terminal domain-containing protein</fullName>
    </submittedName>
</protein>
<reference evidence="1" key="1">
    <citation type="journal article" date="2022" name="Int. J. Mol. Sci.">
        <title>Draft Genome of Tanacetum Coccineum: Genomic Comparison of Closely Related Tanacetum-Family Plants.</title>
        <authorList>
            <person name="Yamashiro T."/>
            <person name="Shiraishi A."/>
            <person name="Nakayama K."/>
            <person name="Satake H."/>
        </authorList>
    </citation>
    <scope>NUCLEOTIDE SEQUENCE</scope>
</reference>
<name>A0ABQ5JDY2_9ASTR</name>
<dbReference type="Proteomes" id="UP001151760">
    <property type="component" value="Unassembled WGS sequence"/>
</dbReference>
<dbReference type="Gene3D" id="1.10.472.10">
    <property type="entry name" value="Cyclin-like"/>
    <property type="match status" value="1"/>
</dbReference>
<dbReference type="EMBL" id="BQNB010021859">
    <property type="protein sequence ID" value="GJU10767.1"/>
    <property type="molecule type" value="Genomic_DNA"/>
</dbReference>
<proteinExistence type="predicted"/>
<evidence type="ECO:0000313" key="2">
    <source>
        <dbReference type="Proteomes" id="UP001151760"/>
    </source>
</evidence>
<evidence type="ECO:0000313" key="1">
    <source>
        <dbReference type="EMBL" id="GJU10767.1"/>
    </source>
</evidence>
<gene>
    <name evidence="1" type="ORF">Tco_1133163</name>
</gene>
<accession>A0ABQ5JDY2</accession>
<reference evidence="1" key="2">
    <citation type="submission" date="2022-01" db="EMBL/GenBank/DDBJ databases">
        <authorList>
            <person name="Yamashiro T."/>
            <person name="Shiraishi A."/>
            <person name="Satake H."/>
            <person name="Nakayama K."/>
        </authorList>
    </citation>
    <scope>NUCLEOTIDE SEQUENCE</scope>
</reference>
<comment type="caution">
    <text evidence="1">The sequence shown here is derived from an EMBL/GenBank/DDBJ whole genome shotgun (WGS) entry which is preliminary data.</text>
</comment>
<sequence length="123" mass="14160">MEESNIPSLVNLQVSEPRIIFESKIIQEMELSVMKKLNWRLLSVTPNDFINYFIFKLPSSCINNEINFHMQCSDLIIKTIQVIEYSRFQSSVIAATTVTIVVGDDVKVPESFYEKVNKVLIIT</sequence>
<keyword evidence="2" id="KW-1185">Reference proteome</keyword>
<organism evidence="1 2">
    <name type="scientific">Tanacetum coccineum</name>
    <dbReference type="NCBI Taxonomy" id="301880"/>
    <lineage>
        <taxon>Eukaryota</taxon>
        <taxon>Viridiplantae</taxon>
        <taxon>Streptophyta</taxon>
        <taxon>Embryophyta</taxon>
        <taxon>Tracheophyta</taxon>
        <taxon>Spermatophyta</taxon>
        <taxon>Magnoliopsida</taxon>
        <taxon>eudicotyledons</taxon>
        <taxon>Gunneridae</taxon>
        <taxon>Pentapetalae</taxon>
        <taxon>asterids</taxon>
        <taxon>campanulids</taxon>
        <taxon>Asterales</taxon>
        <taxon>Asteraceae</taxon>
        <taxon>Asteroideae</taxon>
        <taxon>Anthemideae</taxon>
        <taxon>Anthemidinae</taxon>
        <taxon>Tanacetum</taxon>
    </lineage>
</organism>